<keyword evidence="3" id="KW-1185">Reference proteome</keyword>
<dbReference type="RefSeq" id="WP_132859777.1">
    <property type="nucleotide sequence ID" value="NZ_SMGR01000001.1"/>
</dbReference>
<dbReference type="CDD" id="cd02440">
    <property type="entry name" value="AdoMet_MTases"/>
    <property type="match status" value="1"/>
</dbReference>
<evidence type="ECO:0000313" key="3">
    <source>
        <dbReference type="Proteomes" id="UP000295673"/>
    </source>
</evidence>
<dbReference type="GO" id="GO:0032259">
    <property type="term" value="P:methylation"/>
    <property type="evidence" value="ECO:0007669"/>
    <property type="project" value="UniProtKB-KW"/>
</dbReference>
<feature type="domain" description="Methyltransferase type 11" evidence="1">
    <location>
        <begin position="46"/>
        <end position="142"/>
    </location>
</feature>
<sequence>MSESALDNLYARFANRWHGDISRLGYPDAYDRLCAALPKTPAQTVLDAGTGSGALAQAWASRDVSYERLILLDKSPEMLDQARVTLGHLPNTEFKCGPLGNAGLSSASVDLLLSAHVIEHLEEPQAGLKWFAQLLRPGGLIALSVSKPHWCTALVRWRWGHKSFSPDTMRSMLEDHGFTDIKTVKFEKGPPSRTSCGYIARRA</sequence>
<dbReference type="OrthoDB" id="9803855at2"/>
<gene>
    <name evidence="2" type="ORF">BXY66_1835</name>
</gene>
<protein>
    <submittedName>
        <fullName evidence="2">Demethylmenaquinone methyltransferase/2-methoxy-6-polyprenyl-1,4-benzoquinol methylase</fullName>
    </submittedName>
</protein>
<dbReference type="Proteomes" id="UP000295673">
    <property type="component" value="Unassembled WGS sequence"/>
</dbReference>
<dbReference type="Pfam" id="PF08241">
    <property type="entry name" value="Methyltransf_11"/>
    <property type="match status" value="1"/>
</dbReference>
<comment type="caution">
    <text evidence="2">The sequence shown here is derived from an EMBL/GenBank/DDBJ whole genome shotgun (WGS) entry which is preliminary data.</text>
</comment>
<dbReference type="GO" id="GO:0008757">
    <property type="term" value="F:S-adenosylmethionine-dependent methyltransferase activity"/>
    <property type="evidence" value="ECO:0007669"/>
    <property type="project" value="InterPro"/>
</dbReference>
<dbReference type="AlphaFoldDB" id="A0A4R1NPJ9"/>
<keyword evidence="2" id="KW-0489">Methyltransferase</keyword>
<keyword evidence="2" id="KW-0808">Transferase</keyword>
<dbReference type="SUPFAM" id="SSF53335">
    <property type="entry name" value="S-adenosyl-L-methionine-dependent methyltransferases"/>
    <property type="match status" value="1"/>
</dbReference>
<evidence type="ECO:0000259" key="1">
    <source>
        <dbReference type="Pfam" id="PF08241"/>
    </source>
</evidence>
<dbReference type="PANTHER" id="PTHR43861">
    <property type="entry name" value="TRANS-ACONITATE 2-METHYLTRANSFERASE-RELATED"/>
    <property type="match status" value="1"/>
</dbReference>
<dbReference type="InterPro" id="IPR013216">
    <property type="entry name" value="Methyltransf_11"/>
</dbReference>
<evidence type="ECO:0000313" key="2">
    <source>
        <dbReference type="EMBL" id="TCL09771.1"/>
    </source>
</evidence>
<proteinExistence type="predicted"/>
<organism evidence="2 3">
    <name type="scientific">Shimia isoporae</name>
    <dbReference type="NCBI Taxonomy" id="647720"/>
    <lineage>
        <taxon>Bacteria</taxon>
        <taxon>Pseudomonadati</taxon>
        <taxon>Pseudomonadota</taxon>
        <taxon>Alphaproteobacteria</taxon>
        <taxon>Rhodobacterales</taxon>
        <taxon>Roseobacteraceae</taxon>
    </lineage>
</organism>
<dbReference type="Gene3D" id="3.40.50.150">
    <property type="entry name" value="Vaccinia Virus protein VP39"/>
    <property type="match status" value="1"/>
</dbReference>
<dbReference type="InterPro" id="IPR029063">
    <property type="entry name" value="SAM-dependent_MTases_sf"/>
</dbReference>
<accession>A0A4R1NPJ9</accession>
<reference evidence="2 3" key="1">
    <citation type="submission" date="2019-03" db="EMBL/GenBank/DDBJ databases">
        <title>Genomic Encyclopedia of Archaeal and Bacterial Type Strains, Phase II (KMG-II): from individual species to whole genera.</title>
        <authorList>
            <person name="Goeker M."/>
        </authorList>
    </citation>
    <scope>NUCLEOTIDE SEQUENCE [LARGE SCALE GENOMIC DNA]</scope>
    <source>
        <strain evidence="2 3">DSM 26433</strain>
    </source>
</reference>
<dbReference type="EMBL" id="SMGR01000001">
    <property type="protein sequence ID" value="TCL09771.1"/>
    <property type="molecule type" value="Genomic_DNA"/>
</dbReference>
<name>A0A4R1NPJ9_9RHOB</name>